<dbReference type="Pfam" id="PF03770">
    <property type="entry name" value="IPK"/>
    <property type="match status" value="1"/>
</dbReference>
<feature type="compositionally biased region" description="Polar residues" evidence="5">
    <location>
        <begin position="15"/>
        <end position="33"/>
    </location>
</feature>
<protein>
    <recommendedName>
        <fullName evidence="4">Kinase</fullName>
        <ecNumber evidence="4">2.7.-.-</ecNumber>
    </recommendedName>
</protein>
<name>A0A0C9VYH7_9AGAM</name>
<dbReference type="Gene3D" id="3.30.470.160">
    <property type="entry name" value="Inositol polyphosphate kinase"/>
    <property type="match status" value="1"/>
</dbReference>
<dbReference type="PANTHER" id="PTHR12400">
    <property type="entry name" value="INOSITOL POLYPHOSPHATE KINASE"/>
    <property type="match status" value="1"/>
</dbReference>
<dbReference type="GO" id="GO:0008440">
    <property type="term" value="F:inositol-1,4,5-trisphosphate 3-kinase activity"/>
    <property type="evidence" value="ECO:0007669"/>
    <property type="project" value="TreeGrafter"/>
</dbReference>
<gene>
    <name evidence="6" type="ORF">HYDPIDRAFT_92519</name>
</gene>
<sequence length="320" mass="35093">MSSLPPQRPPKRSRTLSPTTALSQQVGGHKGVQTTEDNTLLLKPALPREVAFYQLVRDTTDTSTNLHLLREWIPKFLGVLNLEGRIADPSVDVEAGAIPTIIPTTDRNGTHGPSQTLVLENLIHGYCKPCILDVKLGTVLYDEDATEEKKARMIKTANETTSFETGIRLTGFQVYTNDSSEPTVYPKSYGKSIKAVQLYEGIEKFFPDDVLPSQTLLHLLDAAHASLQGLHTALNQAHLRMVGGSVLIIYEADKDRAAAALEHEVPPRLYTVSLIDFAHTRVVPGQGPDKGVLKGLDTLIGLVERRKKAVEAIMKMDSQA</sequence>
<keyword evidence="7" id="KW-1185">Reference proteome</keyword>
<dbReference type="InterPro" id="IPR038286">
    <property type="entry name" value="IPK_sf"/>
</dbReference>
<dbReference type="HOGENOM" id="CLU_042569_3_1_1"/>
<dbReference type="AlphaFoldDB" id="A0A0C9VYH7"/>
<proteinExistence type="inferred from homology"/>
<dbReference type="EC" id="2.7.-.-" evidence="4"/>
<evidence type="ECO:0000313" key="6">
    <source>
        <dbReference type="EMBL" id="KIJ63405.1"/>
    </source>
</evidence>
<evidence type="ECO:0000313" key="7">
    <source>
        <dbReference type="Proteomes" id="UP000053820"/>
    </source>
</evidence>
<dbReference type="GO" id="GO:0032958">
    <property type="term" value="P:inositol phosphate biosynthetic process"/>
    <property type="evidence" value="ECO:0007669"/>
    <property type="project" value="InterPro"/>
</dbReference>
<dbReference type="OrthoDB" id="338650at2759"/>
<keyword evidence="3 4" id="KW-0418">Kinase</keyword>
<comment type="similarity">
    <text evidence="1 4">Belongs to the inositol phosphokinase (IPK) family.</text>
</comment>
<accession>A0A0C9VYH7</accession>
<dbReference type="EMBL" id="KN839851">
    <property type="protein sequence ID" value="KIJ63405.1"/>
    <property type="molecule type" value="Genomic_DNA"/>
</dbReference>
<evidence type="ECO:0000256" key="5">
    <source>
        <dbReference type="SAM" id="MobiDB-lite"/>
    </source>
</evidence>
<dbReference type="GO" id="GO:0005634">
    <property type="term" value="C:nucleus"/>
    <property type="evidence" value="ECO:0007669"/>
    <property type="project" value="TreeGrafter"/>
</dbReference>
<evidence type="ECO:0000256" key="1">
    <source>
        <dbReference type="ARBA" id="ARBA00007374"/>
    </source>
</evidence>
<organism evidence="6 7">
    <name type="scientific">Hydnomerulius pinastri MD-312</name>
    <dbReference type="NCBI Taxonomy" id="994086"/>
    <lineage>
        <taxon>Eukaryota</taxon>
        <taxon>Fungi</taxon>
        <taxon>Dikarya</taxon>
        <taxon>Basidiomycota</taxon>
        <taxon>Agaricomycotina</taxon>
        <taxon>Agaricomycetes</taxon>
        <taxon>Agaricomycetidae</taxon>
        <taxon>Boletales</taxon>
        <taxon>Boletales incertae sedis</taxon>
        <taxon>Leucogyrophana</taxon>
    </lineage>
</organism>
<dbReference type="GO" id="GO:0046854">
    <property type="term" value="P:phosphatidylinositol phosphate biosynthetic process"/>
    <property type="evidence" value="ECO:0007669"/>
    <property type="project" value="TreeGrafter"/>
</dbReference>
<evidence type="ECO:0000256" key="4">
    <source>
        <dbReference type="RuleBase" id="RU363090"/>
    </source>
</evidence>
<dbReference type="Proteomes" id="UP000053820">
    <property type="component" value="Unassembled WGS sequence"/>
</dbReference>
<dbReference type="PANTHER" id="PTHR12400:SF108">
    <property type="entry name" value="KINASE"/>
    <property type="match status" value="1"/>
</dbReference>
<evidence type="ECO:0000256" key="3">
    <source>
        <dbReference type="ARBA" id="ARBA00022777"/>
    </source>
</evidence>
<evidence type="ECO:0000256" key="2">
    <source>
        <dbReference type="ARBA" id="ARBA00022679"/>
    </source>
</evidence>
<keyword evidence="2 4" id="KW-0808">Transferase</keyword>
<feature type="region of interest" description="Disordered" evidence="5">
    <location>
        <begin position="1"/>
        <end position="33"/>
    </location>
</feature>
<dbReference type="InterPro" id="IPR005522">
    <property type="entry name" value="IPK"/>
</dbReference>
<reference evidence="6 7" key="1">
    <citation type="submission" date="2014-04" db="EMBL/GenBank/DDBJ databases">
        <title>Evolutionary Origins and Diversification of the Mycorrhizal Mutualists.</title>
        <authorList>
            <consortium name="DOE Joint Genome Institute"/>
            <consortium name="Mycorrhizal Genomics Consortium"/>
            <person name="Kohler A."/>
            <person name="Kuo A."/>
            <person name="Nagy L.G."/>
            <person name="Floudas D."/>
            <person name="Copeland A."/>
            <person name="Barry K.W."/>
            <person name="Cichocki N."/>
            <person name="Veneault-Fourrey C."/>
            <person name="LaButti K."/>
            <person name="Lindquist E.A."/>
            <person name="Lipzen A."/>
            <person name="Lundell T."/>
            <person name="Morin E."/>
            <person name="Murat C."/>
            <person name="Riley R."/>
            <person name="Ohm R."/>
            <person name="Sun H."/>
            <person name="Tunlid A."/>
            <person name="Henrissat B."/>
            <person name="Grigoriev I.V."/>
            <person name="Hibbett D.S."/>
            <person name="Martin F."/>
        </authorList>
    </citation>
    <scope>NUCLEOTIDE SEQUENCE [LARGE SCALE GENOMIC DNA]</scope>
    <source>
        <strain evidence="6 7">MD-312</strain>
    </source>
</reference>
<dbReference type="GO" id="GO:0000824">
    <property type="term" value="F:inositol-1,4,5,6-tetrakisphosphate 3-kinase activity"/>
    <property type="evidence" value="ECO:0007669"/>
    <property type="project" value="TreeGrafter"/>
</dbReference>
<dbReference type="SUPFAM" id="SSF56104">
    <property type="entry name" value="SAICAR synthase-like"/>
    <property type="match status" value="1"/>
</dbReference>
<dbReference type="GO" id="GO:0005737">
    <property type="term" value="C:cytoplasm"/>
    <property type="evidence" value="ECO:0007669"/>
    <property type="project" value="TreeGrafter"/>
</dbReference>